<organism evidence="1 2">
    <name type="scientific">Nocardioides cavernaquae</name>
    <dbReference type="NCBI Taxonomy" id="2321396"/>
    <lineage>
        <taxon>Bacteria</taxon>
        <taxon>Bacillati</taxon>
        <taxon>Actinomycetota</taxon>
        <taxon>Actinomycetes</taxon>
        <taxon>Propionibacteriales</taxon>
        <taxon>Nocardioidaceae</taxon>
        <taxon>Nocardioides</taxon>
    </lineage>
</organism>
<comment type="caution">
    <text evidence="1">The sequence shown here is derived from an EMBL/GenBank/DDBJ whole genome shotgun (WGS) entry which is preliminary data.</text>
</comment>
<proteinExistence type="predicted"/>
<evidence type="ECO:0000313" key="1">
    <source>
        <dbReference type="EMBL" id="RJS47327.1"/>
    </source>
</evidence>
<dbReference type="EMBL" id="QYRP01000002">
    <property type="protein sequence ID" value="RJS47327.1"/>
    <property type="molecule type" value="Genomic_DNA"/>
</dbReference>
<accession>A0A3A5HI13</accession>
<reference evidence="2" key="1">
    <citation type="submission" date="2018-09" db="EMBL/GenBank/DDBJ databases">
        <authorList>
            <person name="Zhu H."/>
        </authorList>
    </citation>
    <scope>NUCLEOTIDE SEQUENCE [LARGE SCALE GENOMIC DNA]</scope>
    <source>
        <strain evidence="2">K1W22B-1</strain>
    </source>
</reference>
<protein>
    <submittedName>
        <fullName evidence="1">Uncharacterized protein</fullName>
    </submittedName>
</protein>
<dbReference type="AlphaFoldDB" id="A0A3A5HI13"/>
<keyword evidence="2" id="KW-1185">Reference proteome</keyword>
<name>A0A3A5HI13_9ACTN</name>
<evidence type="ECO:0000313" key="2">
    <source>
        <dbReference type="Proteomes" id="UP000276542"/>
    </source>
</evidence>
<gene>
    <name evidence="1" type="ORF">D4739_14625</name>
</gene>
<dbReference type="Proteomes" id="UP000276542">
    <property type="component" value="Unassembled WGS sequence"/>
</dbReference>
<sequence length="97" mass="10486">MDLAAPIEDQFEAVRRTRAMTIAMYATAAIARHTHGSFPLVVTVSSFVALGADVVAIDVTGGRTVLTLRPPGDWFDLLVGARLDSGSGSERRWLSLW</sequence>